<keyword evidence="2" id="KW-0813">Transport</keyword>
<feature type="transmembrane region" description="Helical" evidence="7">
    <location>
        <begin position="60"/>
        <end position="79"/>
    </location>
</feature>
<feature type="transmembrane region" description="Helical" evidence="7">
    <location>
        <begin position="200"/>
        <end position="221"/>
    </location>
</feature>
<dbReference type="Gene3D" id="1.10.3720.10">
    <property type="entry name" value="MetI-like"/>
    <property type="match status" value="2"/>
</dbReference>
<dbReference type="InterPro" id="IPR000515">
    <property type="entry name" value="MetI-like"/>
</dbReference>
<feature type="domain" description="ABC transmembrane type-1" evidence="8">
    <location>
        <begin position="56"/>
        <end position="260"/>
    </location>
</feature>
<organism evidence="9 10">
    <name type="scientific">Devosia oryzisoli</name>
    <dbReference type="NCBI Taxonomy" id="2774138"/>
    <lineage>
        <taxon>Bacteria</taxon>
        <taxon>Pseudomonadati</taxon>
        <taxon>Pseudomonadota</taxon>
        <taxon>Alphaproteobacteria</taxon>
        <taxon>Hyphomicrobiales</taxon>
        <taxon>Devosiaceae</taxon>
        <taxon>Devosia</taxon>
    </lineage>
</organism>
<keyword evidence="3" id="KW-1003">Cell membrane</keyword>
<keyword evidence="5 7" id="KW-1133">Transmembrane helix</keyword>
<feature type="transmembrane region" description="Helical" evidence="7">
    <location>
        <begin position="459"/>
        <end position="481"/>
    </location>
</feature>
<protein>
    <recommendedName>
        <fullName evidence="8">ABC transmembrane type-1 domain-containing protein</fullName>
    </recommendedName>
</protein>
<dbReference type="SUPFAM" id="SSF161098">
    <property type="entry name" value="MetI-like"/>
    <property type="match status" value="2"/>
</dbReference>
<evidence type="ECO:0000256" key="3">
    <source>
        <dbReference type="ARBA" id="ARBA00022475"/>
    </source>
</evidence>
<evidence type="ECO:0000256" key="4">
    <source>
        <dbReference type="ARBA" id="ARBA00022692"/>
    </source>
</evidence>
<dbReference type="GO" id="GO:0055085">
    <property type="term" value="P:transmembrane transport"/>
    <property type="evidence" value="ECO:0007669"/>
    <property type="project" value="InterPro"/>
</dbReference>
<evidence type="ECO:0000256" key="6">
    <source>
        <dbReference type="ARBA" id="ARBA00023136"/>
    </source>
</evidence>
<gene>
    <name evidence="9" type="ORF">IC608_17755</name>
</gene>
<dbReference type="Proteomes" id="UP000654108">
    <property type="component" value="Unassembled WGS sequence"/>
</dbReference>
<dbReference type="RefSeq" id="WP_191778265.1">
    <property type="nucleotide sequence ID" value="NZ_JACYFU010000006.1"/>
</dbReference>
<reference evidence="9" key="1">
    <citation type="submission" date="2020-09" db="EMBL/GenBank/DDBJ databases">
        <title>Genome seq and assembly of Devosia sp.</title>
        <authorList>
            <person name="Chhetri G."/>
        </authorList>
    </citation>
    <scope>NUCLEOTIDE SEQUENCE</scope>
    <source>
        <strain evidence="9">PTR5</strain>
    </source>
</reference>
<comment type="subcellular location">
    <subcellularLocation>
        <location evidence="1">Cell membrane</location>
        <topology evidence="1">Multi-pass membrane protein</topology>
    </subcellularLocation>
</comment>
<evidence type="ECO:0000256" key="7">
    <source>
        <dbReference type="SAM" id="Phobius"/>
    </source>
</evidence>
<sequence>MAQVPPTILPRRPWRLIMASVLALAIAGLIAAVLWSILAAAREGGGASRVDIFHLLRMTALQAGLTMVLSLVVGLALAWSLNRLRFWGRDLVVALFSSAIVTPGMVVAFGILTVFGRNGWINRASQALFGWAPESPAYGLGGILLAHVILDGAFAARVLLARLDAIAPDRLKVGQSLGLSATKRFVLIDWPAMRGTLPGLGAIIFLLAFTSFPIVLLLGGGPANQTLEVAIYSAVRLDFDLLGAVRLALTQMAVCALVIMVASAVNPIAAAPGRSNAARWADGGWARVAQALILCLGTIGFALPLVSVLIDGLGSGLARVLGQGAFWQAAATSLWVGGTSALVTLLLALAVATGRAAVAGRLPRILLGLPAYAYLAVPAVVLSLGFFLLVRALGLRPADAAAPVVILGNSLLSLPFALATLGPPLEAIVRRRGKLIRSLGLDGWQQFWQIEYPLLGRDIGLMLALAFCFSLGDLGVIALFGTQDFQTLPLMMFRALGAYRNNDAAAIAALLLVGTIVAFAALPWLFERIAHASRR</sequence>
<dbReference type="PANTHER" id="PTHR30183">
    <property type="entry name" value="MOLYBDENUM TRANSPORT SYSTEM PERMEASE PROTEIN MODB"/>
    <property type="match status" value="1"/>
</dbReference>
<dbReference type="GO" id="GO:0005886">
    <property type="term" value="C:plasma membrane"/>
    <property type="evidence" value="ECO:0007669"/>
    <property type="project" value="UniProtKB-SubCell"/>
</dbReference>
<feature type="transmembrane region" description="Helical" evidence="7">
    <location>
        <begin position="504"/>
        <end position="526"/>
    </location>
</feature>
<dbReference type="AlphaFoldDB" id="A0A927FY81"/>
<evidence type="ECO:0000259" key="8">
    <source>
        <dbReference type="PROSITE" id="PS50928"/>
    </source>
</evidence>
<proteinExistence type="predicted"/>
<feature type="transmembrane region" description="Helical" evidence="7">
    <location>
        <begin position="285"/>
        <end position="306"/>
    </location>
</feature>
<evidence type="ECO:0000256" key="5">
    <source>
        <dbReference type="ARBA" id="ARBA00022989"/>
    </source>
</evidence>
<dbReference type="EMBL" id="JACYFU010000006">
    <property type="protein sequence ID" value="MBD8067319.1"/>
    <property type="molecule type" value="Genomic_DNA"/>
</dbReference>
<evidence type="ECO:0000256" key="2">
    <source>
        <dbReference type="ARBA" id="ARBA00022448"/>
    </source>
</evidence>
<evidence type="ECO:0000313" key="10">
    <source>
        <dbReference type="Proteomes" id="UP000654108"/>
    </source>
</evidence>
<dbReference type="InterPro" id="IPR035906">
    <property type="entry name" value="MetI-like_sf"/>
</dbReference>
<dbReference type="PROSITE" id="PS50928">
    <property type="entry name" value="ABC_TM1"/>
    <property type="match status" value="2"/>
</dbReference>
<feature type="transmembrane region" description="Helical" evidence="7">
    <location>
        <begin position="91"/>
        <end position="116"/>
    </location>
</feature>
<dbReference type="PANTHER" id="PTHR30183:SF9">
    <property type="entry name" value="THIAMINE TRANSPORT SYSTEM PERMEASE PROTEIN THIP"/>
    <property type="match status" value="1"/>
</dbReference>
<accession>A0A927FY81</accession>
<feature type="transmembrane region" description="Helical" evidence="7">
    <location>
        <begin position="372"/>
        <end position="394"/>
    </location>
</feature>
<feature type="transmembrane region" description="Helical" evidence="7">
    <location>
        <begin position="326"/>
        <end position="351"/>
    </location>
</feature>
<comment type="caution">
    <text evidence="9">The sequence shown here is derived from an EMBL/GenBank/DDBJ whole genome shotgun (WGS) entry which is preliminary data.</text>
</comment>
<name>A0A927FY81_9HYPH</name>
<keyword evidence="6 7" id="KW-0472">Membrane</keyword>
<keyword evidence="4 7" id="KW-0812">Transmembrane</keyword>
<keyword evidence="10" id="KW-1185">Reference proteome</keyword>
<evidence type="ECO:0000313" key="9">
    <source>
        <dbReference type="EMBL" id="MBD8067319.1"/>
    </source>
</evidence>
<evidence type="ECO:0000256" key="1">
    <source>
        <dbReference type="ARBA" id="ARBA00004651"/>
    </source>
</evidence>
<feature type="transmembrane region" description="Helical" evidence="7">
    <location>
        <begin position="400"/>
        <end position="422"/>
    </location>
</feature>
<feature type="domain" description="ABC transmembrane type-1" evidence="8">
    <location>
        <begin position="330"/>
        <end position="523"/>
    </location>
</feature>
<feature type="transmembrane region" description="Helical" evidence="7">
    <location>
        <begin position="241"/>
        <end position="265"/>
    </location>
</feature>
<feature type="transmembrane region" description="Helical" evidence="7">
    <location>
        <begin position="136"/>
        <end position="160"/>
    </location>
</feature>
<dbReference type="CDD" id="cd06261">
    <property type="entry name" value="TM_PBP2"/>
    <property type="match status" value="1"/>
</dbReference>
<feature type="transmembrane region" description="Helical" evidence="7">
    <location>
        <begin position="16"/>
        <end position="40"/>
    </location>
</feature>